<dbReference type="GO" id="GO:0005634">
    <property type="term" value="C:nucleus"/>
    <property type="evidence" value="ECO:0007669"/>
    <property type="project" value="UniProtKB-SubCell"/>
</dbReference>
<protein>
    <submittedName>
        <fullName evidence="4">Protein SAAL1</fullName>
    </submittedName>
</protein>
<name>A0A834VD11_SARSC</name>
<evidence type="ECO:0000313" key="4">
    <source>
        <dbReference type="EMBL" id="KAF7492942.1"/>
    </source>
</evidence>
<comment type="similarity">
    <text evidence="3">Belongs to the SAAL1 family.</text>
</comment>
<reference evidence="5" key="3">
    <citation type="submission" date="2022-06" db="UniProtKB">
        <authorList>
            <consortium name="EnsemblMetazoa"/>
        </authorList>
    </citation>
    <scope>IDENTIFICATION</scope>
</reference>
<evidence type="ECO:0000313" key="6">
    <source>
        <dbReference type="Proteomes" id="UP000070412"/>
    </source>
</evidence>
<dbReference type="PANTHER" id="PTHR23424:SF23">
    <property type="entry name" value="PROTEIN SAAL1"/>
    <property type="match status" value="1"/>
</dbReference>
<evidence type="ECO:0000256" key="1">
    <source>
        <dbReference type="ARBA" id="ARBA00004123"/>
    </source>
</evidence>
<proteinExistence type="inferred from homology"/>
<reference evidence="4" key="2">
    <citation type="submission" date="2020-01" db="EMBL/GenBank/DDBJ databases">
        <authorList>
            <person name="Korhonen P.K.K."/>
            <person name="Guangxu M.G."/>
            <person name="Wang T.W."/>
            <person name="Stroehlein A.J.S."/>
            <person name="Young N.D."/>
            <person name="Ang C.-S.A."/>
            <person name="Fernando D.W.F."/>
            <person name="Lu H.L."/>
            <person name="Taylor S.T."/>
            <person name="Ehtesham M.E.M."/>
            <person name="Najaraj S.H.N."/>
            <person name="Harsha G.H.G."/>
            <person name="Madugundu A.M."/>
            <person name="Renuse S.R."/>
            <person name="Holt D.H."/>
            <person name="Pandey A.P."/>
            <person name="Papenfuss A.P."/>
            <person name="Gasser R.B.G."/>
            <person name="Fischer K.F."/>
        </authorList>
    </citation>
    <scope>NUCLEOTIDE SEQUENCE</scope>
    <source>
        <strain evidence="4">SSS_KF_BRIS2020</strain>
    </source>
</reference>
<reference evidence="6" key="1">
    <citation type="journal article" date="2020" name="PLoS Negl. Trop. Dis.">
        <title>High-quality nuclear genome for Sarcoptes scabiei-A critical resource for a neglected parasite.</title>
        <authorList>
            <person name="Korhonen P.K."/>
            <person name="Gasser R.B."/>
            <person name="Ma G."/>
            <person name="Wang T."/>
            <person name="Stroehlein A.J."/>
            <person name="Young N.D."/>
            <person name="Ang C.S."/>
            <person name="Fernando D.D."/>
            <person name="Lu H.C."/>
            <person name="Taylor S."/>
            <person name="Reynolds S.L."/>
            <person name="Mofiz E."/>
            <person name="Najaraj S.H."/>
            <person name="Gowda H."/>
            <person name="Madugundu A."/>
            <person name="Renuse S."/>
            <person name="Holt D."/>
            <person name="Pandey A."/>
            <person name="Papenfuss A.T."/>
            <person name="Fischer K."/>
        </authorList>
    </citation>
    <scope>NUCLEOTIDE SEQUENCE [LARGE SCALE GENOMIC DNA]</scope>
</reference>
<dbReference type="InterPro" id="IPR011989">
    <property type="entry name" value="ARM-like"/>
</dbReference>
<dbReference type="EMBL" id="WVUK01000056">
    <property type="protein sequence ID" value="KAF7492942.1"/>
    <property type="molecule type" value="Genomic_DNA"/>
</dbReference>
<keyword evidence="2" id="KW-0539">Nucleus</keyword>
<sequence>MMDDENNVVDAIDTIGETIFSKQWLIQRLIKLMKIVASETSNNVENADEDDVELCQDLGNHREIDEFIEQDLCILWDMSSNVDVQECLIEHKAEKLLSMAVLQTEKPRLAEICIGILANLCHNEQISNSILSEKEFCLNILSLLSSSDVPFLLQLIRLINTILHRNHRQFSEIILETNENLGTEKRLFQDLQFLFENCLNIDLLRALFHLVNDLLYLSPQIAKSWRDNGGLFDWIKTFCDACNLIIDDLEDDNDLDGEHLESDNHRYYHYFWFIVENLLDDCESIGVETETMRNIFPYIKKLFLKSLAIIHFETFNSLSSFSAACEVILKFKHQIDLRNELLDTDQTLIKIYGRFLRSREILPEKQSIDTATERSTQEIKINIEEFFNWWLEDRKDGKETSIIFPT</sequence>
<dbReference type="OrthoDB" id="2156856at2759"/>
<comment type="subcellular location">
    <subcellularLocation>
        <location evidence="1">Nucleus</location>
    </subcellularLocation>
</comment>
<keyword evidence="6" id="KW-1185">Reference proteome</keyword>
<dbReference type="Proteomes" id="UP000070412">
    <property type="component" value="Unassembled WGS sequence"/>
</dbReference>
<accession>A0A834VD11</accession>
<dbReference type="PANTHER" id="PTHR23424">
    <property type="entry name" value="SERUM AMYLOID A"/>
    <property type="match status" value="1"/>
</dbReference>
<dbReference type="EnsemblMetazoa" id="SSS_5056s_mrna">
    <property type="protein sequence ID" value="KAF7492942.1"/>
    <property type="gene ID" value="SSS_5056"/>
</dbReference>
<evidence type="ECO:0000256" key="2">
    <source>
        <dbReference type="ARBA" id="ARBA00023242"/>
    </source>
</evidence>
<dbReference type="InterPro" id="IPR016024">
    <property type="entry name" value="ARM-type_fold"/>
</dbReference>
<gene>
    <name evidence="4" type="ORF">SSS_5056</name>
</gene>
<evidence type="ECO:0000313" key="5">
    <source>
        <dbReference type="EnsemblMetazoa" id="KAF7492942.1"/>
    </source>
</evidence>
<dbReference type="Gene3D" id="1.25.10.10">
    <property type="entry name" value="Leucine-rich Repeat Variant"/>
    <property type="match status" value="1"/>
</dbReference>
<dbReference type="SUPFAM" id="SSF48371">
    <property type="entry name" value="ARM repeat"/>
    <property type="match status" value="1"/>
</dbReference>
<evidence type="ECO:0000256" key="3">
    <source>
        <dbReference type="ARBA" id="ARBA00038401"/>
    </source>
</evidence>
<dbReference type="InterPro" id="IPR052464">
    <property type="entry name" value="Synovial_Prolif_Regulator"/>
</dbReference>
<dbReference type="AlphaFoldDB" id="A0A834VD11"/>
<organism evidence="4">
    <name type="scientific">Sarcoptes scabiei</name>
    <name type="common">Itch mite</name>
    <name type="synonym">Acarus scabiei</name>
    <dbReference type="NCBI Taxonomy" id="52283"/>
    <lineage>
        <taxon>Eukaryota</taxon>
        <taxon>Metazoa</taxon>
        <taxon>Ecdysozoa</taxon>
        <taxon>Arthropoda</taxon>
        <taxon>Chelicerata</taxon>
        <taxon>Arachnida</taxon>
        <taxon>Acari</taxon>
        <taxon>Acariformes</taxon>
        <taxon>Sarcoptiformes</taxon>
        <taxon>Astigmata</taxon>
        <taxon>Psoroptidia</taxon>
        <taxon>Sarcoptoidea</taxon>
        <taxon>Sarcoptidae</taxon>
        <taxon>Sarcoptinae</taxon>
        <taxon>Sarcoptes</taxon>
    </lineage>
</organism>